<reference evidence="2" key="1">
    <citation type="submission" date="2022-10" db="EMBL/GenBank/DDBJ databases">
        <title>The complete genomes of actinobacterial strains from the NBC collection.</title>
        <authorList>
            <person name="Joergensen T.S."/>
            <person name="Alvarez Arevalo M."/>
            <person name="Sterndorff E.B."/>
            <person name="Faurdal D."/>
            <person name="Vuksanovic O."/>
            <person name="Mourched A.-S."/>
            <person name="Charusanti P."/>
            <person name="Shaw S."/>
            <person name="Blin K."/>
            <person name="Weber T."/>
        </authorList>
    </citation>
    <scope>NUCLEOTIDE SEQUENCE</scope>
    <source>
        <strain evidence="2">NBC_00222</strain>
    </source>
</reference>
<feature type="compositionally biased region" description="Low complexity" evidence="1">
    <location>
        <begin position="121"/>
        <end position="134"/>
    </location>
</feature>
<dbReference type="InterPro" id="IPR045428">
    <property type="entry name" value="EACC1"/>
</dbReference>
<dbReference type="EMBL" id="CP108110">
    <property type="protein sequence ID" value="WUQ87300.1"/>
    <property type="molecule type" value="Genomic_DNA"/>
</dbReference>
<sequence>MEIGLALVDGGSGAAVPAAVRSLAQRLRAEDELRGRVALKLTRPAAGEMNAGVVQLVTVALASGGAGTVLVRVVADWLRGQRSHLVIKVSRAEHETYELELDNVKDAGVLLDRFEAFVNGQQEQGRQEQGQPPERVADHGTA</sequence>
<dbReference type="Proteomes" id="UP001432222">
    <property type="component" value="Chromosome"/>
</dbReference>
<evidence type="ECO:0000313" key="3">
    <source>
        <dbReference type="Proteomes" id="UP001432222"/>
    </source>
</evidence>
<organism evidence="2 3">
    <name type="scientific">Kitasatospora purpeofusca</name>
    <dbReference type="NCBI Taxonomy" id="67352"/>
    <lineage>
        <taxon>Bacteria</taxon>
        <taxon>Bacillati</taxon>
        <taxon>Actinomycetota</taxon>
        <taxon>Actinomycetes</taxon>
        <taxon>Kitasatosporales</taxon>
        <taxon>Streptomycetaceae</taxon>
        <taxon>Kitasatospora</taxon>
    </lineage>
</organism>
<proteinExistence type="predicted"/>
<evidence type="ECO:0000313" key="2">
    <source>
        <dbReference type="EMBL" id="WUQ87300.1"/>
    </source>
</evidence>
<accession>A0ABZ1UA32</accession>
<keyword evidence="3" id="KW-1185">Reference proteome</keyword>
<dbReference type="Pfam" id="PF19953">
    <property type="entry name" value="EACC1"/>
    <property type="match status" value="1"/>
</dbReference>
<gene>
    <name evidence="2" type="ORF">OHA16_32665</name>
</gene>
<dbReference type="RefSeq" id="WP_328957861.1">
    <property type="nucleotide sequence ID" value="NZ_CP108110.1"/>
</dbReference>
<name>A0ABZ1UA32_9ACTN</name>
<protein>
    <submittedName>
        <fullName evidence="2">Uncharacterized protein</fullName>
    </submittedName>
</protein>
<evidence type="ECO:0000256" key="1">
    <source>
        <dbReference type="SAM" id="MobiDB-lite"/>
    </source>
</evidence>
<feature type="region of interest" description="Disordered" evidence="1">
    <location>
        <begin position="121"/>
        <end position="142"/>
    </location>
</feature>